<sequence length="86" mass="9933">MRVGLVFRTPRPSSRQFCISATDEWRWGRIRNVGGWSVRHDPRHVNFAYLLRMNGDGEGLETLEDGDWIMGRSAEHVFCLISIRAS</sequence>
<keyword evidence="2" id="KW-1185">Reference proteome</keyword>
<name>A0AAW1J0T5_POPJA</name>
<dbReference type="EMBL" id="JASPKY010000457">
    <property type="protein sequence ID" value="KAK9696252.1"/>
    <property type="molecule type" value="Genomic_DNA"/>
</dbReference>
<accession>A0AAW1J0T5</accession>
<proteinExistence type="predicted"/>
<comment type="caution">
    <text evidence="1">The sequence shown here is derived from an EMBL/GenBank/DDBJ whole genome shotgun (WGS) entry which is preliminary data.</text>
</comment>
<evidence type="ECO:0000313" key="1">
    <source>
        <dbReference type="EMBL" id="KAK9696252.1"/>
    </source>
</evidence>
<organism evidence="1 2">
    <name type="scientific">Popillia japonica</name>
    <name type="common">Japanese beetle</name>
    <dbReference type="NCBI Taxonomy" id="7064"/>
    <lineage>
        <taxon>Eukaryota</taxon>
        <taxon>Metazoa</taxon>
        <taxon>Ecdysozoa</taxon>
        <taxon>Arthropoda</taxon>
        <taxon>Hexapoda</taxon>
        <taxon>Insecta</taxon>
        <taxon>Pterygota</taxon>
        <taxon>Neoptera</taxon>
        <taxon>Endopterygota</taxon>
        <taxon>Coleoptera</taxon>
        <taxon>Polyphaga</taxon>
        <taxon>Scarabaeiformia</taxon>
        <taxon>Scarabaeidae</taxon>
        <taxon>Rutelinae</taxon>
        <taxon>Popillia</taxon>
    </lineage>
</organism>
<dbReference type="Proteomes" id="UP001458880">
    <property type="component" value="Unassembled WGS sequence"/>
</dbReference>
<dbReference type="AlphaFoldDB" id="A0AAW1J0T5"/>
<gene>
    <name evidence="1" type="ORF">QE152_g32024</name>
</gene>
<protein>
    <submittedName>
        <fullName evidence="1">Uncharacterized protein</fullName>
    </submittedName>
</protein>
<reference evidence="1 2" key="1">
    <citation type="journal article" date="2024" name="BMC Genomics">
        <title>De novo assembly and annotation of Popillia japonica's genome with initial clues to its potential as an invasive pest.</title>
        <authorList>
            <person name="Cucini C."/>
            <person name="Boschi S."/>
            <person name="Funari R."/>
            <person name="Cardaioli E."/>
            <person name="Iannotti N."/>
            <person name="Marturano G."/>
            <person name="Paoli F."/>
            <person name="Bruttini M."/>
            <person name="Carapelli A."/>
            <person name="Frati F."/>
            <person name="Nardi F."/>
        </authorList>
    </citation>
    <scope>NUCLEOTIDE SEQUENCE [LARGE SCALE GENOMIC DNA]</scope>
    <source>
        <strain evidence="1">DMR45628</strain>
    </source>
</reference>
<evidence type="ECO:0000313" key="2">
    <source>
        <dbReference type="Proteomes" id="UP001458880"/>
    </source>
</evidence>